<accession>A0A316GDT0</accession>
<dbReference type="Pfam" id="PF08808">
    <property type="entry name" value="RES"/>
    <property type="match status" value="1"/>
</dbReference>
<name>A0A316GDT0_9GAMM</name>
<evidence type="ECO:0000313" key="2">
    <source>
        <dbReference type="EMBL" id="PWK52817.1"/>
    </source>
</evidence>
<dbReference type="SMART" id="SM00953">
    <property type="entry name" value="RES"/>
    <property type="match status" value="1"/>
</dbReference>
<dbReference type="AlphaFoldDB" id="A0A316GDT0"/>
<keyword evidence="3" id="KW-1185">Reference proteome</keyword>
<evidence type="ECO:0000313" key="3">
    <source>
        <dbReference type="Proteomes" id="UP000245790"/>
    </source>
</evidence>
<gene>
    <name evidence="2" type="ORF">C8D97_10435</name>
</gene>
<feature type="domain" description="RES" evidence="1">
    <location>
        <begin position="70"/>
        <end position="195"/>
    </location>
</feature>
<protein>
    <submittedName>
        <fullName evidence="2">RES domain-containing protein</fullName>
    </submittedName>
</protein>
<dbReference type="Proteomes" id="UP000245790">
    <property type="component" value="Unassembled WGS sequence"/>
</dbReference>
<organism evidence="2 3">
    <name type="scientific">Pleionea mediterranea</name>
    <dbReference type="NCBI Taxonomy" id="523701"/>
    <lineage>
        <taxon>Bacteria</taxon>
        <taxon>Pseudomonadati</taxon>
        <taxon>Pseudomonadota</taxon>
        <taxon>Gammaproteobacteria</taxon>
        <taxon>Oceanospirillales</taxon>
        <taxon>Pleioneaceae</taxon>
        <taxon>Pleionea</taxon>
    </lineage>
</organism>
<comment type="caution">
    <text evidence="2">The sequence shown here is derived from an EMBL/GenBank/DDBJ whole genome shotgun (WGS) entry which is preliminary data.</text>
</comment>
<reference evidence="2 3" key="1">
    <citation type="submission" date="2018-05" db="EMBL/GenBank/DDBJ databases">
        <title>Genomic Encyclopedia of Type Strains, Phase IV (KMG-IV): sequencing the most valuable type-strain genomes for metagenomic binning, comparative biology and taxonomic classification.</title>
        <authorList>
            <person name="Goeker M."/>
        </authorList>
    </citation>
    <scope>NUCLEOTIDE SEQUENCE [LARGE SCALE GENOMIC DNA]</scope>
    <source>
        <strain evidence="2 3">DSM 25350</strain>
    </source>
</reference>
<dbReference type="EMBL" id="QGGU01000004">
    <property type="protein sequence ID" value="PWK52817.1"/>
    <property type="molecule type" value="Genomic_DNA"/>
</dbReference>
<dbReference type="OrthoDB" id="9795903at2"/>
<sequence length="220" mass="25352">MQPVGRKKPDWQHFRIIHSKYPPVNIYQDNDEENFLLGELESQTSGRVINWEPFIDEEDMRTGYGWGAVIASFCYTNYGRFSTPELGCYYCASCPKTAIKEWSHHTAKTWRDDFGFTDDASAVVRCYVGEFTEELIDVREDDTLHDPADYSKTQSYAIQLRKENEYGILYKSVRNPGKECAALLRPVATTQVTQSTHYVLKFDGTEFINFASVSEFESLN</sequence>
<evidence type="ECO:0000259" key="1">
    <source>
        <dbReference type="SMART" id="SM00953"/>
    </source>
</evidence>
<proteinExistence type="predicted"/>
<dbReference type="InterPro" id="IPR014914">
    <property type="entry name" value="RES_dom"/>
</dbReference>